<keyword evidence="3" id="KW-1185">Reference proteome</keyword>
<gene>
    <name evidence="2" type="ORF">FB554_2998</name>
</gene>
<dbReference type="AlphaFoldDB" id="A0A542XG68"/>
<feature type="transmembrane region" description="Helical" evidence="1">
    <location>
        <begin position="97"/>
        <end position="120"/>
    </location>
</feature>
<evidence type="ECO:0000256" key="1">
    <source>
        <dbReference type="SAM" id="Phobius"/>
    </source>
</evidence>
<comment type="caution">
    <text evidence="2">The sequence shown here is derived from an EMBL/GenBank/DDBJ whole genome shotgun (WGS) entry which is preliminary data.</text>
</comment>
<evidence type="ECO:0000313" key="2">
    <source>
        <dbReference type="EMBL" id="TQL34817.1"/>
    </source>
</evidence>
<keyword evidence="1" id="KW-1133">Transmembrane helix</keyword>
<organism evidence="2 3">
    <name type="scientific">Barrientosiimonas humi</name>
    <dbReference type="NCBI Taxonomy" id="999931"/>
    <lineage>
        <taxon>Bacteria</taxon>
        <taxon>Bacillati</taxon>
        <taxon>Actinomycetota</taxon>
        <taxon>Actinomycetes</taxon>
        <taxon>Micrococcales</taxon>
        <taxon>Dermacoccaceae</taxon>
        <taxon>Barrientosiimonas</taxon>
    </lineage>
</organism>
<name>A0A542XG68_9MICO</name>
<sequence>MQSAYAKDLVWQLTLRDAADEEILAAVHQVNLRESRGEDPAAELGSAAEYAATFSGQRPSPARSRWVTVAGILAVAWLIGTAVAVERFGFDPPVPDRLFALLGALLLLCVGVGVAFVAALSRARRATARIATH</sequence>
<protein>
    <submittedName>
        <fullName evidence="2">Uncharacterized protein</fullName>
    </submittedName>
</protein>
<evidence type="ECO:0000313" key="3">
    <source>
        <dbReference type="Proteomes" id="UP000318336"/>
    </source>
</evidence>
<dbReference type="RefSeq" id="WP_211344616.1">
    <property type="nucleotide sequence ID" value="NZ_VFOK01000001.1"/>
</dbReference>
<dbReference type="Proteomes" id="UP000318336">
    <property type="component" value="Unassembled WGS sequence"/>
</dbReference>
<reference evidence="2 3" key="1">
    <citation type="submission" date="2019-06" db="EMBL/GenBank/DDBJ databases">
        <title>Sequencing the genomes of 1000 actinobacteria strains.</title>
        <authorList>
            <person name="Klenk H.-P."/>
        </authorList>
    </citation>
    <scope>NUCLEOTIDE SEQUENCE [LARGE SCALE GENOMIC DNA]</scope>
    <source>
        <strain evidence="2 3">DSM 24617</strain>
    </source>
</reference>
<accession>A0A542XG68</accession>
<keyword evidence="1" id="KW-0812">Transmembrane</keyword>
<proteinExistence type="predicted"/>
<feature type="transmembrane region" description="Helical" evidence="1">
    <location>
        <begin position="66"/>
        <end position="85"/>
    </location>
</feature>
<keyword evidence="1" id="KW-0472">Membrane</keyword>
<dbReference type="EMBL" id="VFOK01000001">
    <property type="protein sequence ID" value="TQL34817.1"/>
    <property type="molecule type" value="Genomic_DNA"/>
</dbReference>